<protein>
    <recommendedName>
        <fullName evidence="2">LysR substrate-binding domain-containing protein</fullName>
    </recommendedName>
</protein>
<comment type="similarity">
    <text evidence="1">Belongs to the LysR transcriptional regulatory family.</text>
</comment>
<name>A0A4U1BPM6_9GAMM</name>
<dbReference type="InterPro" id="IPR058163">
    <property type="entry name" value="LysR-type_TF_proteobact-type"/>
</dbReference>
<keyword evidence="4" id="KW-1185">Reference proteome</keyword>
<dbReference type="OrthoDB" id="9786526at2"/>
<dbReference type="AlphaFoldDB" id="A0A4U1BPM6"/>
<comment type="caution">
    <text evidence="3">The sequence shown here is derived from an EMBL/GenBank/DDBJ whole genome shotgun (WGS) entry which is preliminary data.</text>
</comment>
<evidence type="ECO:0000259" key="2">
    <source>
        <dbReference type="Pfam" id="PF03466"/>
    </source>
</evidence>
<dbReference type="Pfam" id="PF03466">
    <property type="entry name" value="LysR_substrate"/>
    <property type="match status" value="1"/>
</dbReference>
<dbReference type="RefSeq" id="WP_136863259.1">
    <property type="nucleotide sequence ID" value="NZ_SWCJ01000005.1"/>
</dbReference>
<accession>A0A4U1BPM6</accession>
<evidence type="ECO:0000256" key="1">
    <source>
        <dbReference type="ARBA" id="ARBA00009437"/>
    </source>
</evidence>
<dbReference type="GO" id="GO:0003700">
    <property type="term" value="F:DNA-binding transcription factor activity"/>
    <property type="evidence" value="ECO:0007669"/>
    <property type="project" value="TreeGrafter"/>
</dbReference>
<proteinExistence type="inferred from homology"/>
<dbReference type="InterPro" id="IPR005119">
    <property type="entry name" value="LysR_subst-bd"/>
</dbReference>
<feature type="domain" description="LysR substrate-binding" evidence="2">
    <location>
        <begin position="6"/>
        <end position="90"/>
    </location>
</feature>
<dbReference type="GO" id="GO:0006351">
    <property type="term" value="P:DNA-templated transcription"/>
    <property type="evidence" value="ECO:0007669"/>
    <property type="project" value="TreeGrafter"/>
</dbReference>
<dbReference type="Gene3D" id="3.40.190.290">
    <property type="match status" value="1"/>
</dbReference>
<dbReference type="Proteomes" id="UP000305675">
    <property type="component" value="Unassembled WGS sequence"/>
</dbReference>
<dbReference type="PANTHER" id="PTHR30537:SF5">
    <property type="entry name" value="HTH-TYPE TRANSCRIPTIONAL ACTIVATOR TTDR-RELATED"/>
    <property type="match status" value="1"/>
</dbReference>
<gene>
    <name evidence="3" type="ORF">FCL42_09975</name>
</gene>
<organism evidence="3 4">
    <name type="scientific">Ferrimonas aestuarii</name>
    <dbReference type="NCBI Taxonomy" id="2569539"/>
    <lineage>
        <taxon>Bacteria</taxon>
        <taxon>Pseudomonadati</taxon>
        <taxon>Pseudomonadota</taxon>
        <taxon>Gammaproteobacteria</taxon>
        <taxon>Alteromonadales</taxon>
        <taxon>Ferrimonadaceae</taxon>
        <taxon>Ferrimonas</taxon>
    </lineage>
</organism>
<dbReference type="GO" id="GO:0043565">
    <property type="term" value="F:sequence-specific DNA binding"/>
    <property type="evidence" value="ECO:0007669"/>
    <property type="project" value="TreeGrafter"/>
</dbReference>
<sequence>MPTRTGINLLGGWLIDFSADHPELQLDIELSNVNQHLVQDEIDLAFRVGPLVDSSAIAVHLWDIPYGLYAHKDLVQALTLNPNAISVEQLKTLPGTITLPAKQWAFMDSSRQAELLSPNAEL</sequence>
<evidence type="ECO:0000313" key="3">
    <source>
        <dbReference type="EMBL" id="TKB55502.1"/>
    </source>
</evidence>
<dbReference type="PANTHER" id="PTHR30537">
    <property type="entry name" value="HTH-TYPE TRANSCRIPTIONAL REGULATOR"/>
    <property type="match status" value="1"/>
</dbReference>
<evidence type="ECO:0000313" key="4">
    <source>
        <dbReference type="Proteomes" id="UP000305675"/>
    </source>
</evidence>
<reference evidence="3 4" key="1">
    <citation type="submission" date="2019-04" db="EMBL/GenBank/DDBJ databases">
        <authorList>
            <person name="Hwang J.C."/>
        </authorList>
    </citation>
    <scope>NUCLEOTIDE SEQUENCE [LARGE SCALE GENOMIC DNA]</scope>
    <source>
        <strain evidence="3 4">IMCC35002</strain>
    </source>
</reference>
<dbReference type="SUPFAM" id="SSF53850">
    <property type="entry name" value="Periplasmic binding protein-like II"/>
    <property type="match status" value="1"/>
</dbReference>
<dbReference type="EMBL" id="SWCJ01000005">
    <property type="protein sequence ID" value="TKB55502.1"/>
    <property type="molecule type" value="Genomic_DNA"/>
</dbReference>